<evidence type="ECO:0000313" key="18">
    <source>
        <dbReference type="Proteomes" id="UP000273443"/>
    </source>
</evidence>
<name>A0A0E3JTZ2_SACSO</name>
<dbReference type="EMBL" id="CP033239">
    <property type="protein sequence ID" value="AZF78715.1"/>
    <property type="molecule type" value="Genomic_DNA"/>
</dbReference>
<evidence type="ECO:0000313" key="13">
    <source>
        <dbReference type="Proteomes" id="UP000033085"/>
    </source>
</evidence>
<reference evidence="12 13" key="1">
    <citation type="journal article" date="2015" name="Genome Announc.">
        <title>Complete Genome Sequence of Sulfolobus solfataricus Strain 98/2 and Evolved Derivatives.</title>
        <authorList>
            <person name="McCarthy S."/>
            <person name="Gradnigo J."/>
            <person name="Johnson T."/>
            <person name="Payne S."/>
            <person name="Lipzen A."/>
            <person name="Martin J."/>
            <person name="Schackwitz W."/>
            <person name="Moriyama E."/>
            <person name="Blum P."/>
        </authorList>
    </citation>
    <scope>NUCLEOTIDE SEQUENCE [LARGE SCALE GENOMIC DNA]</scope>
    <source>
        <strain evidence="12">98/2 SULC</strain>
        <strain evidence="2">SARC-B</strain>
        <strain evidence="3">SARC-C</strain>
        <strain evidence="4 14">SULA</strain>
        <strain evidence="13">SULB</strain>
    </source>
</reference>
<evidence type="ECO:0000313" key="21">
    <source>
        <dbReference type="Proteomes" id="UP000282269"/>
    </source>
</evidence>
<evidence type="ECO:0000313" key="8">
    <source>
        <dbReference type="EMBL" id="AZF76104.1"/>
    </source>
</evidence>
<protein>
    <submittedName>
        <fullName evidence="2">DNA double-strand break repair nuclease NurA</fullName>
    </submittedName>
</protein>
<dbReference type="RefSeq" id="WP_009989562.1">
    <property type="nucleotide sequence ID" value="NZ_CP011055.2"/>
</dbReference>
<evidence type="ECO:0000313" key="4">
    <source>
        <dbReference type="EMBL" id="AKA79157.1"/>
    </source>
</evidence>
<evidence type="ECO:0000259" key="1">
    <source>
        <dbReference type="SMART" id="SM00933"/>
    </source>
</evidence>
<evidence type="ECO:0000313" key="2">
    <source>
        <dbReference type="EMBL" id="AKA73767.1"/>
    </source>
</evidence>
<dbReference type="EMBL" id="CP011057">
    <property type="protein sequence ID" value="AKA79157.1"/>
    <property type="molecule type" value="Genomic_DNA"/>
</dbReference>
<dbReference type="Proteomes" id="UP000273194">
    <property type="component" value="Chromosome"/>
</dbReference>
<evidence type="ECO:0000313" key="19">
    <source>
        <dbReference type="Proteomes" id="UP000275843"/>
    </source>
</evidence>
<dbReference type="Proteomes" id="UP000033085">
    <property type="component" value="Chromosome"/>
</dbReference>
<dbReference type="AlphaFoldDB" id="A0A0E3JTZ2"/>
<gene>
    <name evidence="4" type="ORF">SULA_1492</name>
    <name evidence="2" type="ORF">SULB_1493</name>
    <name evidence="3" type="ORF">SULC_1491</name>
    <name evidence="5" type="ORF">SULG_07430</name>
    <name evidence="6" type="ORF">SULH_07430</name>
    <name evidence="7" type="ORF">SULI_07430</name>
    <name evidence="8" type="ORF">SULM_07430</name>
    <name evidence="9" type="ORF">SULN_07430</name>
    <name evidence="10" type="ORF">SULO_07440</name>
    <name evidence="11" type="ORF">SULZ_07690</name>
</gene>
<sequence length="252" mass="29454">MNMSSNIDSGDFSTIVRLRSDKNYFLNRELTFAAIDGSFSDVILEGEKGAYIVIGIIKGKIFKDFKFTIDGISVKDELCICEAEKRMRELEYSSLKENEVDLIFFDRKLSFDKSLGILVPKNSIGIVKDFDIVKRERLNKVENPPWLVIEEDNGDTISGYFKLFPSSWVFYIESQVLVNDYEELLYLIYNLGMEPIPEALGYNYPLFLADKLVKYYRNKLSKFINTASLQSNIRYREFRSWIERLRNDGKYF</sequence>
<dbReference type="Proteomes" id="UP000267993">
    <property type="component" value="Chromosome"/>
</dbReference>
<dbReference type="Pfam" id="PF09376">
    <property type="entry name" value="NurA"/>
    <property type="match status" value="1"/>
</dbReference>
<evidence type="ECO:0000313" key="7">
    <source>
        <dbReference type="EMBL" id="AZF73480.1"/>
    </source>
</evidence>
<dbReference type="EMBL" id="CP033240">
    <property type="protein sequence ID" value="AZF81318.1"/>
    <property type="molecule type" value="Genomic_DNA"/>
</dbReference>
<dbReference type="Proteomes" id="UP000033057">
    <property type="component" value="Chromosome"/>
</dbReference>
<dbReference type="EMBL" id="CP033237">
    <property type="protein sequence ID" value="AZF73480.1"/>
    <property type="molecule type" value="Genomic_DNA"/>
</dbReference>
<organism evidence="2 13">
    <name type="scientific">Saccharolobus solfataricus</name>
    <name type="common">Sulfolobus solfataricus</name>
    <dbReference type="NCBI Taxonomy" id="2287"/>
    <lineage>
        <taxon>Archaea</taxon>
        <taxon>Thermoproteota</taxon>
        <taxon>Thermoprotei</taxon>
        <taxon>Sulfolobales</taxon>
        <taxon>Sulfolobaceae</taxon>
        <taxon>Saccharolobus</taxon>
    </lineage>
</organism>
<reference evidence="15 16" key="2">
    <citation type="journal article" date="2018" name="Proc. Natl. Acad. Sci. U.S.A.">
        <title>Nonmutational mechanism of inheritance in the Archaeon Sulfolobus solfataricus.</title>
        <authorList>
            <person name="Payne S."/>
            <person name="McCarthy S."/>
            <person name="Johnson T."/>
            <person name="North E."/>
            <person name="Blum P."/>
        </authorList>
    </citation>
    <scope>NUCLEOTIDE SEQUENCE [LARGE SCALE GENOMIC DNA]</scope>
    <source>
        <strain evidence="6 15">SARC-H</strain>
        <strain evidence="7 19">SARC-I</strain>
        <strain evidence="9 20">SARC-N</strain>
        <strain evidence="10 21">SARC-O</strain>
        <strain evidence="11 16">SUL120</strain>
        <strain evidence="5 17">SULG</strain>
        <strain evidence="8 18">SULM</strain>
    </source>
</reference>
<dbReference type="Proteomes" id="UP000269431">
    <property type="component" value="Chromosome"/>
</dbReference>
<dbReference type="EMBL" id="CP033238">
    <property type="protein sequence ID" value="AZF76104.1"/>
    <property type="molecule type" value="Genomic_DNA"/>
</dbReference>
<dbReference type="KEGG" id="ssoa:SULA_1492"/>
<dbReference type="Proteomes" id="UP000275843">
    <property type="component" value="Chromosome"/>
</dbReference>
<dbReference type="Proteomes" id="UP000273443">
    <property type="component" value="Chromosome"/>
</dbReference>
<dbReference type="GeneID" id="44129456"/>
<dbReference type="EMBL" id="CP011056">
    <property type="protein sequence ID" value="AKA76464.1"/>
    <property type="molecule type" value="Genomic_DNA"/>
</dbReference>
<dbReference type="Proteomes" id="UP000282269">
    <property type="component" value="Chromosome"/>
</dbReference>
<evidence type="ECO:0000313" key="11">
    <source>
        <dbReference type="EMBL" id="AZF83957.1"/>
    </source>
</evidence>
<evidence type="ECO:0000313" key="16">
    <source>
        <dbReference type="Proteomes" id="UP000269431"/>
    </source>
</evidence>
<dbReference type="KEGG" id="ssol:SULB_1493"/>
<evidence type="ECO:0000313" key="20">
    <source>
        <dbReference type="Proteomes" id="UP000278715"/>
    </source>
</evidence>
<dbReference type="EMBL" id="CP033236">
    <property type="protein sequence ID" value="AZF70860.1"/>
    <property type="molecule type" value="Genomic_DNA"/>
</dbReference>
<proteinExistence type="predicted"/>
<dbReference type="EMBL" id="CP011055">
    <property type="protein sequence ID" value="AKA73767.1"/>
    <property type="molecule type" value="Genomic_DNA"/>
</dbReference>
<accession>A0A0E3JTZ2</accession>
<evidence type="ECO:0000313" key="12">
    <source>
        <dbReference type="Proteomes" id="UP000033057"/>
    </source>
</evidence>
<evidence type="ECO:0000313" key="6">
    <source>
        <dbReference type="EMBL" id="AZF70860.1"/>
    </source>
</evidence>
<dbReference type="InterPro" id="IPR018977">
    <property type="entry name" value="NurA_domain"/>
</dbReference>
<evidence type="ECO:0000313" key="9">
    <source>
        <dbReference type="EMBL" id="AZF78715.1"/>
    </source>
</evidence>
<dbReference type="PATRIC" id="fig|2287.6.peg.1536"/>
<dbReference type="Proteomes" id="UP000033106">
    <property type="component" value="Chromosome"/>
</dbReference>
<dbReference type="Proteomes" id="UP000278715">
    <property type="component" value="Chromosome"/>
</dbReference>
<evidence type="ECO:0000313" key="10">
    <source>
        <dbReference type="EMBL" id="AZF81318.1"/>
    </source>
</evidence>
<dbReference type="EMBL" id="CP033241">
    <property type="protein sequence ID" value="AZF83957.1"/>
    <property type="molecule type" value="Genomic_DNA"/>
</dbReference>
<evidence type="ECO:0000313" key="15">
    <source>
        <dbReference type="Proteomes" id="UP000267993"/>
    </source>
</evidence>
<feature type="domain" description="NurA" evidence="1">
    <location>
        <begin position="30"/>
        <end position="215"/>
    </location>
</feature>
<evidence type="ECO:0000313" key="3">
    <source>
        <dbReference type="EMBL" id="AKA76464.1"/>
    </source>
</evidence>
<evidence type="ECO:0000313" key="14">
    <source>
        <dbReference type="Proteomes" id="UP000033106"/>
    </source>
</evidence>
<dbReference type="KEGG" id="ssof:SULC_1491"/>
<evidence type="ECO:0000313" key="5">
    <source>
        <dbReference type="EMBL" id="AZF68240.1"/>
    </source>
</evidence>
<dbReference type="SMART" id="SM00933">
    <property type="entry name" value="NurA"/>
    <property type="match status" value="1"/>
</dbReference>
<reference evidence="2" key="3">
    <citation type="submission" date="2018-10" db="EMBL/GenBank/DDBJ databases">
        <authorList>
            <person name="McCarthy S."/>
            <person name="Gradnigo J."/>
            <person name="Johnson T."/>
            <person name="Payne S."/>
            <person name="Lipzen A."/>
            <person name="Schackwitz W."/>
            <person name="Martin J."/>
            <person name="Moriyama E."/>
            <person name="Blum P."/>
        </authorList>
    </citation>
    <scope>NUCLEOTIDE SEQUENCE</scope>
    <source>
        <strain evidence="2">SARC-B</strain>
        <strain evidence="3">SARC-C</strain>
        <strain evidence="4">SULA</strain>
    </source>
</reference>
<dbReference type="EMBL" id="CP033235">
    <property type="protein sequence ID" value="AZF68240.1"/>
    <property type="molecule type" value="Genomic_DNA"/>
</dbReference>
<evidence type="ECO:0000313" key="17">
    <source>
        <dbReference type="Proteomes" id="UP000273194"/>
    </source>
</evidence>